<gene>
    <name evidence="1" type="ORF">US75_C0012G0007</name>
</gene>
<evidence type="ECO:0000313" key="2">
    <source>
        <dbReference type="Proteomes" id="UP000034096"/>
    </source>
</evidence>
<dbReference type="EMBL" id="LBUE01000012">
    <property type="protein sequence ID" value="KKQ55864.1"/>
    <property type="molecule type" value="Genomic_DNA"/>
</dbReference>
<dbReference type="STRING" id="1618583.US75_C0012G0007"/>
<reference evidence="1 2" key="1">
    <citation type="journal article" date="2015" name="Nature">
        <title>rRNA introns, odd ribosomes, and small enigmatic genomes across a large radiation of phyla.</title>
        <authorList>
            <person name="Brown C.T."/>
            <person name="Hug L.A."/>
            <person name="Thomas B.C."/>
            <person name="Sharon I."/>
            <person name="Castelle C.J."/>
            <person name="Singh A."/>
            <person name="Wilkins M.J."/>
            <person name="Williams K.H."/>
            <person name="Banfield J.F."/>
        </authorList>
    </citation>
    <scope>NUCLEOTIDE SEQUENCE [LARGE SCALE GENOMIC DNA]</scope>
</reference>
<proteinExistence type="predicted"/>
<comment type="caution">
    <text evidence="1">The sequence shown here is derived from an EMBL/GenBank/DDBJ whole genome shotgun (WGS) entry which is preliminary data.</text>
</comment>
<protein>
    <submittedName>
        <fullName evidence="1">Uncharacterized protein</fullName>
    </submittedName>
</protein>
<organism evidence="1 2">
    <name type="scientific">Candidatus Woesebacteria bacterium GW2011_GWC1_38_13</name>
    <dbReference type="NCBI Taxonomy" id="1618583"/>
    <lineage>
        <taxon>Bacteria</taxon>
        <taxon>Candidatus Woeseibacteriota</taxon>
    </lineage>
</organism>
<name>A0A0G0L371_9BACT</name>
<dbReference type="AlphaFoldDB" id="A0A0G0L371"/>
<dbReference type="Proteomes" id="UP000034096">
    <property type="component" value="Unassembled WGS sequence"/>
</dbReference>
<evidence type="ECO:0000313" key="1">
    <source>
        <dbReference type="EMBL" id="KKQ55864.1"/>
    </source>
</evidence>
<accession>A0A0G0L371</accession>
<sequence length="110" mass="12445">MALNSFHHQNLIRCFHEIIVEYQQMEKCQFSGVFKCSDSKGCVLMENEGVPEGDLGKITETFADLSSEELVHYIKVHNTGGRYAEKCLSSPIIVRILNSMLVQRGEKPVI</sequence>